<dbReference type="Proteomes" id="UP000590647">
    <property type="component" value="Unassembled WGS sequence"/>
</dbReference>
<comment type="caution">
    <text evidence="2">The sequence shown here is derived from an EMBL/GenBank/DDBJ whole genome shotgun (WGS) entry which is preliminary data.</text>
</comment>
<dbReference type="RefSeq" id="WP_260423394.1">
    <property type="nucleotide sequence ID" value="NZ_JACHNE010000001.1"/>
</dbReference>
<gene>
    <name evidence="2" type="ORF">HDA41_007985</name>
</gene>
<dbReference type="AlphaFoldDB" id="A0A7W9LXR4"/>
<sequence>MTTPEQVAQHSRAELLAPHGAGPKAVRVPAEAREERGLALRG</sequence>
<organism evidence="2 3">
    <name type="scientific">Streptomyces caelestis</name>
    <dbReference type="NCBI Taxonomy" id="36816"/>
    <lineage>
        <taxon>Bacteria</taxon>
        <taxon>Bacillati</taxon>
        <taxon>Actinomycetota</taxon>
        <taxon>Actinomycetes</taxon>
        <taxon>Kitasatosporales</taxon>
        <taxon>Streptomycetaceae</taxon>
        <taxon>Streptomyces</taxon>
    </lineage>
</organism>
<reference evidence="2 3" key="1">
    <citation type="submission" date="2020-08" db="EMBL/GenBank/DDBJ databases">
        <title>Sequencing the genomes of 1000 actinobacteria strains.</title>
        <authorList>
            <person name="Klenk H.-P."/>
        </authorList>
    </citation>
    <scope>NUCLEOTIDE SEQUENCE [LARGE SCALE GENOMIC DNA]</scope>
    <source>
        <strain evidence="2 3">DSM 40084</strain>
    </source>
</reference>
<feature type="compositionally biased region" description="Basic and acidic residues" evidence="1">
    <location>
        <begin position="30"/>
        <end position="42"/>
    </location>
</feature>
<evidence type="ECO:0000313" key="2">
    <source>
        <dbReference type="EMBL" id="MBB5800021.1"/>
    </source>
</evidence>
<name>A0A7W9LXR4_9ACTN</name>
<dbReference type="EMBL" id="JACHNE010000001">
    <property type="protein sequence ID" value="MBB5800021.1"/>
    <property type="molecule type" value="Genomic_DNA"/>
</dbReference>
<evidence type="ECO:0000313" key="3">
    <source>
        <dbReference type="Proteomes" id="UP000590647"/>
    </source>
</evidence>
<accession>A0A7W9LXR4</accession>
<keyword evidence="3" id="KW-1185">Reference proteome</keyword>
<proteinExistence type="predicted"/>
<evidence type="ECO:0000256" key="1">
    <source>
        <dbReference type="SAM" id="MobiDB-lite"/>
    </source>
</evidence>
<feature type="region of interest" description="Disordered" evidence="1">
    <location>
        <begin position="1"/>
        <end position="42"/>
    </location>
</feature>
<protein>
    <submittedName>
        <fullName evidence="2">Uncharacterized protein</fullName>
    </submittedName>
</protein>